<dbReference type="EMBL" id="SEUK01000030">
    <property type="protein sequence ID" value="KAA1165769.1"/>
    <property type="molecule type" value="Genomic_DNA"/>
</dbReference>
<evidence type="ECO:0000313" key="2">
    <source>
        <dbReference type="Proteomes" id="UP000324162"/>
    </source>
</evidence>
<proteinExistence type="predicted"/>
<gene>
    <name evidence="1" type="ORF">EU508_00510</name>
</gene>
<sequence>MEQVQIQLTGMAQVKVSKTLTVSKAQAQVILADDGAMQTLLAKAVNAPVKNWDHIFGQREVVAINQAGGMQCLTVGCGWVGETFNMSLGVGERLCPKCKGNSFHQVQAVVERHG</sequence>
<dbReference type="AlphaFoldDB" id="A0AB73BM75"/>
<accession>A0AB73BM75</accession>
<organism evidence="1 2">
    <name type="scientific">Pseudoalteromonas fuliginea</name>
    <dbReference type="NCBI Taxonomy" id="1872678"/>
    <lineage>
        <taxon>Bacteria</taxon>
        <taxon>Pseudomonadati</taxon>
        <taxon>Pseudomonadota</taxon>
        <taxon>Gammaproteobacteria</taxon>
        <taxon>Alteromonadales</taxon>
        <taxon>Pseudoalteromonadaceae</taxon>
        <taxon>Pseudoalteromonas</taxon>
    </lineage>
</organism>
<name>A0AB73BM75_9GAMM</name>
<dbReference type="Proteomes" id="UP000324162">
    <property type="component" value="Unassembled WGS sequence"/>
</dbReference>
<reference evidence="1 2" key="1">
    <citation type="submission" date="2019-01" db="EMBL/GenBank/DDBJ databases">
        <title>Genome sequences of marine Pseudoalteromonas species.</title>
        <authorList>
            <person name="Boraston A.B."/>
            <person name="Hehemann J.-H."/>
            <person name="Vickers C.J."/>
            <person name="Salama-Alber O."/>
            <person name="Abe K."/>
            <person name="Hettle A.J."/>
        </authorList>
    </citation>
    <scope>NUCLEOTIDE SEQUENCE [LARGE SCALE GENOMIC DNA]</scope>
    <source>
        <strain evidence="1 2">PS42</strain>
    </source>
</reference>
<dbReference type="RefSeq" id="WP_149613277.1">
    <property type="nucleotide sequence ID" value="NZ_SEUK01000030.1"/>
</dbReference>
<comment type="caution">
    <text evidence="1">The sequence shown here is derived from an EMBL/GenBank/DDBJ whole genome shotgun (WGS) entry which is preliminary data.</text>
</comment>
<evidence type="ECO:0000313" key="1">
    <source>
        <dbReference type="EMBL" id="KAA1165769.1"/>
    </source>
</evidence>
<protein>
    <submittedName>
        <fullName evidence="1">Uncharacterized protein</fullName>
    </submittedName>
</protein>